<dbReference type="FunFam" id="4.10.410.10:FF:000020">
    <property type="entry name" value="Collagen, type VI, alpha 3"/>
    <property type="match status" value="1"/>
</dbReference>
<keyword evidence="2" id="KW-0732">Signal</keyword>
<reference evidence="4" key="1">
    <citation type="journal article" date="2012" name="PLoS ONE">
        <title>Sequencing and Analysis of Full-Length cDNAs, 5'-ESTs and 3'-ESTs from a Cartilaginous Fish, the Elephant Shark (Callorhinchus milii).</title>
        <authorList>
            <person name="Tan Y.Y."/>
            <person name="Kodzius R."/>
            <person name="Tay B.H."/>
            <person name="Tay A."/>
            <person name="Brenner S."/>
            <person name="Venkatesh B."/>
        </authorList>
    </citation>
    <scope>NUCLEOTIDE SEQUENCE</scope>
    <source>
        <tissue evidence="4">Liver</tissue>
    </source>
</reference>
<protein>
    <submittedName>
        <fullName evidence="4">Kunitz-like protease inhibitor</fullName>
    </submittedName>
</protein>
<accession>K4G0G8</accession>
<evidence type="ECO:0000259" key="3">
    <source>
        <dbReference type="PROSITE" id="PS50279"/>
    </source>
</evidence>
<dbReference type="InterPro" id="IPR020901">
    <property type="entry name" value="Prtase_inh_Kunz-CS"/>
</dbReference>
<dbReference type="PROSITE" id="PS00280">
    <property type="entry name" value="BPTI_KUNITZ_1"/>
    <property type="match status" value="4"/>
</dbReference>
<feature type="domain" description="BPTI/Kunitz inhibitor" evidence="3">
    <location>
        <begin position="206"/>
        <end position="256"/>
    </location>
</feature>
<organism evidence="4">
    <name type="scientific">Callorhinchus milii</name>
    <name type="common">Ghost shark</name>
    <dbReference type="NCBI Taxonomy" id="7868"/>
    <lineage>
        <taxon>Eukaryota</taxon>
        <taxon>Metazoa</taxon>
        <taxon>Chordata</taxon>
        <taxon>Craniata</taxon>
        <taxon>Vertebrata</taxon>
        <taxon>Chondrichthyes</taxon>
        <taxon>Holocephali</taxon>
        <taxon>Chimaeriformes</taxon>
        <taxon>Callorhinchidae</taxon>
        <taxon>Callorhinchus</taxon>
    </lineage>
</organism>
<dbReference type="SMART" id="SM00131">
    <property type="entry name" value="KU"/>
    <property type="match status" value="4"/>
</dbReference>
<proteinExistence type="evidence at transcript level"/>
<dbReference type="FunFam" id="4.10.410.10:FF:000005">
    <property type="entry name" value="Pancreatic trypsin inhibitor"/>
    <property type="match status" value="1"/>
</dbReference>
<dbReference type="GO" id="GO:0004867">
    <property type="term" value="F:serine-type endopeptidase inhibitor activity"/>
    <property type="evidence" value="ECO:0007669"/>
    <property type="project" value="InterPro"/>
</dbReference>
<dbReference type="InterPro" id="IPR036880">
    <property type="entry name" value="Kunitz_BPTI_sf"/>
</dbReference>
<feature type="domain" description="BPTI/Kunitz inhibitor" evidence="3">
    <location>
        <begin position="94"/>
        <end position="144"/>
    </location>
</feature>
<sequence length="274" mass="30916">MKGSHFLLLAISFQFFLLQKAKGSPTVGPGHLFEPDVCMMPPAIGRCHALKPRFFFNQSSMSCDLFTYGGCGGNGNNFMTKRDCEHTCNVTELCALAPKVGMCYALMHRYFYNQSSKACEVFMYGGCRGSVNNFQEKEQCEDSCGELAFCKLKPDRGPCRADFVRYFYNTSTKMCEQFKYGGCLGNTNNFMDPMECHFKCGDKGECLLPIQIGKCRGAIPKWRFDKTMRTCVEFTYSGCDGNKNNFDSEMECKKHCPVPEARGSMPKHVPIIFK</sequence>
<dbReference type="EMBL" id="JX053013">
    <property type="protein sequence ID" value="AFK11241.1"/>
    <property type="molecule type" value="mRNA"/>
</dbReference>
<feature type="domain" description="BPTI/Kunitz inhibitor" evidence="3">
    <location>
        <begin position="150"/>
        <end position="200"/>
    </location>
</feature>
<dbReference type="CDD" id="cd00109">
    <property type="entry name" value="Kunitz-type"/>
    <property type="match status" value="2"/>
</dbReference>
<feature type="chain" id="PRO_5025494474" evidence="2">
    <location>
        <begin position="24"/>
        <end position="274"/>
    </location>
</feature>
<dbReference type="PROSITE" id="PS50279">
    <property type="entry name" value="BPTI_KUNITZ_2"/>
    <property type="match status" value="4"/>
</dbReference>
<evidence type="ECO:0000256" key="2">
    <source>
        <dbReference type="SAM" id="SignalP"/>
    </source>
</evidence>
<dbReference type="SUPFAM" id="SSF57362">
    <property type="entry name" value="BPTI-like"/>
    <property type="match status" value="4"/>
</dbReference>
<dbReference type="GO" id="GO:0005615">
    <property type="term" value="C:extracellular space"/>
    <property type="evidence" value="ECO:0007669"/>
    <property type="project" value="TreeGrafter"/>
</dbReference>
<dbReference type="PANTHER" id="PTHR10083">
    <property type="entry name" value="KUNITZ-TYPE PROTEASE INHIBITOR-RELATED"/>
    <property type="match status" value="1"/>
</dbReference>
<name>K4G0G8_CALMI</name>
<evidence type="ECO:0000313" key="4">
    <source>
        <dbReference type="EMBL" id="AFK11241.1"/>
    </source>
</evidence>
<feature type="domain" description="BPTI/Kunitz inhibitor" evidence="3">
    <location>
        <begin position="38"/>
        <end position="88"/>
    </location>
</feature>
<dbReference type="InterPro" id="IPR050098">
    <property type="entry name" value="TFPI/VKTCI-like"/>
</dbReference>
<dbReference type="InterPro" id="IPR002223">
    <property type="entry name" value="Kunitz_BPTI"/>
</dbReference>
<dbReference type="Pfam" id="PF00014">
    <property type="entry name" value="Kunitz_BPTI"/>
    <property type="match status" value="4"/>
</dbReference>
<dbReference type="Gene3D" id="4.10.410.10">
    <property type="entry name" value="Pancreatic trypsin inhibitor Kunitz domain"/>
    <property type="match status" value="4"/>
</dbReference>
<dbReference type="PANTHER" id="PTHR10083:SF374">
    <property type="entry name" value="BPTI_KUNITZ INHIBITOR DOMAIN-CONTAINING PROTEIN"/>
    <property type="match status" value="1"/>
</dbReference>
<feature type="signal peptide" evidence="2">
    <location>
        <begin position="1"/>
        <end position="23"/>
    </location>
</feature>
<keyword evidence="1" id="KW-1015">Disulfide bond</keyword>
<dbReference type="AlphaFoldDB" id="K4G0G8"/>
<dbReference type="PRINTS" id="PR00759">
    <property type="entry name" value="BASICPTASE"/>
</dbReference>
<evidence type="ECO:0000256" key="1">
    <source>
        <dbReference type="ARBA" id="ARBA00023157"/>
    </source>
</evidence>